<feature type="region of interest" description="Disordered" evidence="1">
    <location>
        <begin position="170"/>
        <end position="204"/>
    </location>
</feature>
<sequence>MSTSIMSLATAAYRTAVKSTGSQEIAQLVCKTRGFNIDFSETEQEFVYRERRAMAREIFAQMKIFNDAFQNAMDHEFFKHCITLPCEIKTASTGYTSGCISLELTHKEFEHIKLSVDLGYQLTHDSPQYFDMDVNMLVSALDVDDPGFMTTLQRLDPLELGLQESVLHSSQGTSEGLASKGARQGEEAVSRSFQRQKVSEAFSM</sequence>
<reference evidence="3" key="1">
    <citation type="submission" date="2018-01" db="EMBL/GenBank/DDBJ databases">
        <title>Testimony of 'menage a trois' revealed by the proteome of Megavirus virophage.</title>
        <authorList>
            <person name="Jeudy S."/>
            <person name="Bertaux L."/>
            <person name="Alempic J.-M."/>
            <person name="Lartigue A."/>
            <person name="Legendre M."/>
            <person name="Philippe N."/>
            <person name="Beucher L."/>
            <person name="Biondi E."/>
            <person name="Juul S."/>
            <person name="Turner D."/>
            <person name="Coute Y."/>
            <person name="Claverie J.-M."/>
            <person name="Abergel C."/>
        </authorList>
    </citation>
    <scope>NUCLEOTIDE SEQUENCE [LARGE SCALE GENOMIC DNA]</scope>
</reference>
<gene>
    <name evidence="2" type="ORF">mc_67</name>
</gene>
<evidence type="ECO:0000313" key="2">
    <source>
        <dbReference type="EMBL" id="AVL94454.1"/>
    </source>
</evidence>
<evidence type="ECO:0000256" key="1">
    <source>
        <dbReference type="SAM" id="MobiDB-lite"/>
    </source>
</evidence>
<dbReference type="Pfam" id="PF19073">
    <property type="entry name" value="DUF5769"/>
    <property type="match status" value="1"/>
</dbReference>
<dbReference type="Proteomes" id="UP000289600">
    <property type="component" value="Segment"/>
</dbReference>
<organism evidence="2 3">
    <name type="scientific">Moumouvirus australiensis</name>
    <dbReference type="NCBI Taxonomy" id="2109587"/>
    <lineage>
        <taxon>Viruses</taxon>
        <taxon>Varidnaviria</taxon>
        <taxon>Bamfordvirae</taxon>
        <taxon>Nucleocytoviricota</taxon>
        <taxon>Megaviricetes</taxon>
        <taxon>Imitervirales</taxon>
        <taxon>Mimiviridae</taxon>
        <taxon>Megamimivirinae</taxon>
        <taxon>Moumouvirus</taxon>
        <taxon>Moumouvirus australiense</taxon>
    </lineage>
</organism>
<dbReference type="InterPro" id="IPR043908">
    <property type="entry name" value="DUF5769"/>
</dbReference>
<evidence type="ECO:0000313" key="3">
    <source>
        <dbReference type="Proteomes" id="UP000289600"/>
    </source>
</evidence>
<dbReference type="EMBL" id="MG807320">
    <property type="protein sequence ID" value="AVL94454.1"/>
    <property type="molecule type" value="Genomic_DNA"/>
</dbReference>
<proteinExistence type="predicted"/>
<protein>
    <submittedName>
        <fullName evidence="2">Uncharacterized protein</fullName>
    </submittedName>
</protein>
<accession>A0A2P1EKP1</accession>
<name>A0A2P1EKP1_9VIRU</name>
<keyword evidence="3" id="KW-1185">Reference proteome</keyword>